<sequence length="1662" mass="188616">MDSQNVDDSYLRATRSARIERMKNIIPVERKAPNTVSNIRMSNIIHNRNDITPSHSNKIGIRHSNHETWSTPSRKSTNIAHDFNSRNLVFDEEINNSNNKTRNDILYKSALDDEEYVDNEDDIFNFSRINRKNENTPHFQKLNKEISNYVMRNTSMSNESSLSTNGPSLSYSIFTTPLAKETAEHFGMTVSESNRQRRYSYSSLNAIKESLYVTPKKSTKKSDMLKDGSKSVNYINKMNYSFSANKITMNKNDNDNNNKEKDYSSPSKIKETEKETENNIIVIPDDKINNEVEKVNSKVQASSANDINIQLTTPKKSNISLINSSESKNKTKSVLGTDFKLITPNKPTVNFDTYITPTSLSITQGNTTTTPLTQNKQRLFHDSLLTRKSFSANPTRIQRIINKSMKTLNSKHRNLFNNPSHSKKSVSSNNSPLKKRSMKMNTTSTSMKKSTINTYSSYLSNETPTHSPVLNNNQYKGNASVSTSKSQNSKPKSITATTSNVDSTFINDQSKKPYHNTSLSLRDIDSKYEYLNDKITPIKQKFSDISSTSPIVTTTTVTKKLGNITKIGVPPKEISPSSNKEGNINRRRRSRSHSRRRKSSVKNLKDNNGNGVLIELKRKVDPITGIISELSVVEDPDTGETTRIITSYDPVTGNKSETKTITTTTTTMTTTTQSTTTRKTTTIDREEEEEETEDDFDNISENDNENSMNESGYIEYSSSLNSEDEGDNIFTKLHDTHSDSDFDQQSLVSNDLDAPPSLNPENSSQKHNREQTLEYTPQNKTSVKDNTRKIGTYSVPTLHRNKYRLEDTISLDNPPYTIYSKGRSDQDHQSFNNVPTVGRLSLSNIDLNSPKYNDKDNLSNYYVSKNKLDLSMLKKQYKLEQEINDNILNNAKPKSKIAECEEAIGNLLSKWTKEDEEKEKIETHEENEEDSLTFNTNIKEIKEEIQRRIEKNKKLNEEINNKSLQFNLKQQQQQAEPNDKKIVTINIEDDEMEEEKEEKENHDDMNSNVEVNDSEIKPASHPLPDFILSSNRSTPSRLSSTEILSSKKSSQLIQRLQDDFIKSHKHTRSPGIDFSSYRSSAKKPKLEVDSIDQEDTINNITFQEDQYEDNPFMPNNTHSSTKKQLSIIIDDENEQQPEEPKSIIVSEAEPPKQQPEEPESITISEIEPPKQQSTDFNIIATNTINSTSFNINTDTNELLHTPKQTKTPKKDEHLESIKKKLSEHSLYVKELKEGIRNKLNKSKLFATDPSQDQTKDIKNDTETTNNSNEEDDNSITIAEPKEPLISSSLSTSLLGLKHHISEEDGNHEENVEKPNPKRFHDLESSQENSIVIAATNTVNESDNVDNNKDVNNNLDVEIIEAILKNSDQVSPLNHSKTESNPLEENGQDPENEDTLLDFERISQFHANSISNSDKNTIIENKPEIIVIDSYQPTENLSNSNILDGDEITEGTSNAQREVMSFEDSASVNGEFSDENSEKDTNSNQEEKVEEDNEINSNKVMSEESHEDNEVYFIHLDKSPQKSSSVNYTLNEALNDDNNLEKDDSLDQSPLSKKEALASQPCHDKSYSSFEENEIIKMNKPVGTEMDIDIISIGDSSNDSHHEEEEKERSKKETTPEVEESFSIVEMNSSEEEDNTIIFSSGNTTPTKINKSWNNTKEINNPN</sequence>
<feature type="region of interest" description="Disordered" evidence="2">
    <location>
        <begin position="567"/>
        <end position="608"/>
    </location>
</feature>
<feature type="region of interest" description="Disordered" evidence="2">
    <location>
        <begin position="1534"/>
        <end position="1564"/>
    </location>
</feature>
<feature type="region of interest" description="Disordered" evidence="2">
    <location>
        <begin position="1369"/>
        <end position="1391"/>
    </location>
</feature>
<evidence type="ECO:0000256" key="1">
    <source>
        <dbReference type="SAM" id="Coils"/>
    </source>
</evidence>
<feature type="compositionally biased region" description="Polar residues" evidence="2">
    <location>
        <begin position="1369"/>
        <end position="1382"/>
    </location>
</feature>
<feature type="compositionally biased region" description="Low complexity" evidence="2">
    <location>
        <begin position="1028"/>
        <end position="1044"/>
    </location>
</feature>
<feature type="region of interest" description="Disordered" evidence="2">
    <location>
        <begin position="1242"/>
        <end position="1283"/>
    </location>
</feature>
<evidence type="ECO:0000256" key="2">
    <source>
        <dbReference type="SAM" id="MobiDB-lite"/>
    </source>
</evidence>
<feature type="compositionally biased region" description="Low complexity" evidence="2">
    <location>
        <begin position="666"/>
        <end position="680"/>
    </location>
</feature>
<dbReference type="STRING" id="1754191.A0A1Y1VCX9"/>
<name>A0A1Y1VCX9_9FUNG</name>
<feature type="compositionally biased region" description="Low complexity" evidence="2">
    <location>
        <begin position="417"/>
        <end position="432"/>
    </location>
</feature>
<accession>A0A1Y1VCX9</accession>
<feature type="coiled-coil region" evidence="1">
    <location>
        <begin position="938"/>
        <end position="1012"/>
    </location>
</feature>
<organism evidence="3 4">
    <name type="scientific">Piromyces finnis</name>
    <dbReference type="NCBI Taxonomy" id="1754191"/>
    <lineage>
        <taxon>Eukaryota</taxon>
        <taxon>Fungi</taxon>
        <taxon>Fungi incertae sedis</taxon>
        <taxon>Chytridiomycota</taxon>
        <taxon>Chytridiomycota incertae sedis</taxon>
        <taxon>Neocallimastigomycetes</taxon>
        <taxon>Neocallimastigales</taxon>
        <taxon>Neocallimastigaceae</taxon>
        <taxon>Piromyces</taxon>
    </lineage>
</organism>
<protein>
    <submittedName>
        <fullName evidence="3">Uncharacterized protein</fullName>
    </submittedName>
</protein>
<keyword evidence="1" id="KW-0175">Coiled coil</keyword>
<evidence type="ECO:0000313" key="4">
    <source>
        <dbReference type="Proteomes" id="UP000193719"/>
    </source>
</evidence>
<comment type="caution">
    <text evidence="3">The sequence shown here is derived from an EMBL/GenBank/DDBJ whole genome shotgun (WGS) entry which is preliminary data.</text>
</comment>
<feature type="compositionally biased region" description="Basic and acidic residues" evidence="2">
    <location>
        <begin position="1475"/>
        <end position="1486"/>
    </location>
</feature>
<feature type="compositionally biased region" description="Basic and acidic residues" evidence="2">
    <location>
        <begin position="1551"/>
        <end position="1564"/>
    </location>
</feature>
<reference evidence="3 4" key="1">
    <citation type="submission" date="2016-08" db="EMBL/GenBank/DDBJ databases">
        <title>Genomes of anaerobic fungi encode conserved fungal cellulosomes for biomass hydrolysis.</title>
        <authorList>
            <consortium name="DOE Joint Genome Institute"/>
            <person name="Haitjema C.H."/>
            <person name="Gilmore S.P."/>
            <person name="Henske J.K."/>
            <person name="Solomon K.V."/>
            <person name="De Groot R."/>
            <person name="Kuo A."/>
            <person name="Mondo S.J."/>
            <person name="Salamov A.A."/>
            <person name="Labutti K."/>
            <person name="Zhao Z."/>
            <person name="Chiniquy J."/>
            <person name="Barry K."/>
            <person name="Brewer H.M."/>
            <person name="Purvine S.O."/>
            <person name="Wright A.T."/>
            <person name="Boxma B."/>
            <person name="Van Alen T."/>
            <person name="Hackstein J.H."/>
            <person name="Baker S.E."/>
            <person name="Grigoriev I.V."/>
            <person name="O'Malley M.A."/>
        </authorList>
    </citation>
    <scope>NUCLEOTIDE SEQUENCE [LARGE SCALE GENOMIC DNA]</scope>
    <source>
        <strain evidence="4">finn</strain>
    </source>
</reference>
<feature type="region of interest" description="Disordered" evidence="2">
    <location>
        <begin position="1464"/>
        <end position="1505"/>
    </location>
</feature>
<feature type="compositionally biased region" description="Basic residues" evidence="2">
    <location>
        <begin position="585"/>
        <end position="600"/>
    </location>
</feature>
<gene>
    <name evidence="3" type="ORF">BCR36DRAFT_404165</name>
</gene>
<feature type="compositionally biased region" description="Low complexity" evidence="2">
    <location>
        <begin position="439"/>
        <end position="451"/>
    </location>
</feature>
<feature type="compositionally biased region" description="Basic and acidic residues" evidence="2">
    <location>
        <begin position="1597"/>
        <end position="1614"/>
    </location>
</feature>
<feature type="region of interest" description="Disordered" evidence="2">
    <location>
        <begin position="1590"/>
        <end position="1662"/>
    </location>
</feature>
<dbReference type="Proteomes" id="UP000193719">
    <property type="component" value="Unassembled WGS sequence"/>
</dbReference>
<dbReference type="EMBL" id="MCFH01000018">
    <property type="protein sequence ID" value="ORX51519.1"/>
    <property type="molecule type" value="Genomic_DNA"/>
</dbReference>
<feature type="compositionally biased region" description="Basic and acidic residues" evidence="2">
    <location>
        <begin position="252"/>
        <end position="275"/>
    </location>
</feature>
<dbReference type="OrthoDB" id="10575811at2759"/>
<feature type="region of interest" description="Disordered" evidence="2">
    <location>
        <begin position="1301"/>
        <end position="1320"/>
    </location>
</feature>
<feature type="compositionally biased region" description="Acidic residues" evidence="2">
    <location>
        <begin position="685"/>
        <end position="704"/>
    </location>
</feature>
<feature type="region of interest" description="Disordered" evidence="2">
    <location>
        <begin position="1133"/>
        <end position="1162"/>
    </location>
</feature>
<proteinExistence type="predicted"/>
<evidence type="ECO:0000313" key="3">
    <source>
        <dbReference type="EMBL" id="ORX51519.1"/>
    </source>
</evidence>
<feature type="compositionally biased region" description="Polar residues" evidence="2">
    <location>
        <begin position="1636"/>
        <end position="1662"/>
    </location>
</feature>
<feature type="region of interest" description="Disordered" evidence="2">
    <location>
        <begin position="247"/>
        <end position="275"/>
    </location>
</feature>
<reference evidence="3 4" key="2">
    <citation type="submission" date="2016-08" db="EMBL/GenBank/DDBJ databases">
        <title>Pervasive Adenine N6-methylation of Active Genes in Fungi.</title>
        <authorList>
            <consortium name="DOE Joint Genome Institute"/>
            <person name="Mondo S.J."/>
            <person name="Dannebaum R.O."/>
            <person name="Kuo R.C."/>
            <person name="Labutti K."/>
            <person name="Haridas S."/>
            <person name="Kuo A."/>
            <person name="Salamov A."/>
            <person name="Ahrendt S.R."/>
            <person name="Lipzen A."/>
            <person name="Sullivan W."/>
            <person name="Andreopoulos W.B."/>
            <person name="Clum A."/>
            <person name="Lindquist E."/>
            <person name="Daum C."/>
            <person name="Ramamoorthy G.K."/>
            <person name="Gryganskyi A."/>
            <person name="Culley D."/>
            <person name="Magnuson J.K."/>
            <person name="James T.Y."/>
            <person name="O'Malley M.A."/>
            <person name="Stajich J.E."/>
            <person name="Spatafora J.W."/>
            <person name="Visel A."/>
            <person name="Grigoriev I.V."/>
        </authorList>
    </citation>
    <scope>NUCLEOTIDE SEQUENCE [LARGE SCALE GENOMIC DNA]</scope>
    <source>
        <strain evidence="4">finn</strain>
    </source>
</reference>
<feature type="region of interest" description="Disordered" evidence="2">
    <location>
        <begin position="1015"/>
        <end position="1044"/>
    </location>
</feature>
<keyword evidence="4" id="KW-1185">Reference proteome</keyword>
<feature type="region of interest" description="Disordered" evidence="2">
    <location>
        <begin position="666"/>
        <end position="778"/>
    </location>
</feature>
<feature type="compositionally biased region" description="Polar residues" evidence="2">
    <location>
        <begin position="452"/>
        <end position="496"/>
    </location>
</feature>
<feature type="region of interest" description="Disordered" evidence="2">
    <location>
        <begin position="411"/>
        <end position="496"/>
    </location>
</feature>